<dbReference type="PROSITE" id="PS50929">
    <property type="entry name" value="ABC_TM1F"/>
    <property type="match status" value="1"/>
</dbReference>
<dbReference type="SUPFAM" id="SSF90123">
    <property type="entry name" value="ABC transporter transmembrane region"/>
    <property type="match status" value="1"/>
</dbReference>
<feature type="domain" description="ABC transporter" evidence="10">
    <location>
        <begin position="335"/>
        <end position="570"/>
    </location>
</feature>
<dbReference type="SUPFAM" id="SSF52540">
    <property type="entry name" value="P-loop containing nucleoside triphosphate hydrolases"/>
    <property type="match status" value="1"/>
</dbReference>
<evidence type="ECO:0000313" key="13">
    <source>
        <dbReference type="Proteomes" id="UP000279962"/>
    </source>
</evidence>
<dbReference type="InterPro" id="IPR017871">
    <property type="entry name" value="ABC_transporter-like_CS"/>
</dbReference>
<proteinExistence type="predicted"/>
<evidence type="ECO:0000256" key="6">
    <source>
        <dbReference type="ARBA" id="ARBA00022840"/>
    </source>
</evidence>
<dbReference type="Pfam" id="PF00664">
    <property type="entry name" value="ABC_membrane"/>
    <property type="match status" value="1"/>
</dbReference>
<keyword evidence="5" id="KW-0547">Nucleotide-binding</keyword>
<dbReference type="InterPro" id="IPR039421">
    <property type="entry name" value="Type_1_exporter"/>
</dbReference>
<dbReference type="GO" id="GO:0034040">
    <property type="term" value="F:ATPase-coupled lipid transmembrane transporter activity"/>
    <property type="evidence" value="ECO:0007669"/>
    <property type="project" value="TreeGrafter"/>
</dbReference>
<dbReference type="Proteomes" id="UP000279962">
    <property type="component" value="Chromosome"/>
</dbReference>
<evidence type="ECO:0000256" key="4">
    <source>
        <dbReference type="ARBA" id="ARBA00022692"/>
    </source>
</evidence>
<name>A0A3G2T1N2_9GAMM</name>
<dbReference type="PROSITE" id="PS00211">
    <property type="entry name" value="ABC_TRANSPORTER_1"/>
    <property type="match status" value="1"/>
</dbReference>
<evidence type="ECO:0000256" key="3">
    <source>
        <dbReference type="ARBA" id="ARBA00022475"/>
    </source>
</evidence>
<dbReference type="InterPro" id="IPR027417">
    <property type="entry name" value="P-loop_NTPase"/>
</dbReference>
<keyword evidence="4 9" id="KW-0812">Transmembrane</keyword>
<dbReference type="InterPro" id="IPR036640">
    <property type="entry name" value="ABC1_TM_sf"/>
</dbReference>
<evidence type="ECO:0000313" key="12">
    <source>
        <dbReference type="EMBL" id="AYO53666.1"/>
    </source>
</evidence>
<comment type="subcellular location">
    <subcellularLocation>
        <location evidence="1">Cell membrane</location>
        <topology evidence="1">Multi-pass membrane protein</topology>
    </subcellularLocation>
</comment>
<reference evidence="12 13" key="1">
    <citation type="submission" date="2018-10" db="EMBL/GenBank/DDBJ databases">
        <title>The complete genome of Acinetobacter wuhouensis strain WCHAW010062.</title>
        <authorList>
            <person name="Hu Y."/>
            <person name="Long H."/>
            <person name="Feng Y."/>
            <person name="Zong Z."/>
        </authorList>
    </citation>
    <scope>NUCLEOTIDE SEQUENCE [LARGE SCALE GENOMIC DNA]</scope>
    <source>
        <strain evidence="12 13">WCHAW010062</strain>
    </source>
</reference>
<feature type="domain" description="ABC transmembrane type-1" evidence="11">
    <location>
        <begin position="22"/>
        <end position="304"/>
    </location>
</feature>
<feature type="transmembrane region" description="Helical" evidence="9">
    <location>
        <begin position="138"/>
        <end position="170"/>
    </location>
</feature>
<dbReference type="InterPro" id="IPR011527">
    <property type="entry name" value="ABC1_TM_dom"/>
</dbReference>
<evidence type="ECO:0000256" key="7">
    <source>
        <dbReference type="ARBA" id="ARBA00022989"/>
    </source>
</evidence>
<dbReference type="EMBL" id="CP033133">
    <property type="protein sequence ID" value="AYO53666.1"/>
    <property type="molecule type" value="Genomic_DNA"/>
</dbReference>
<dbReference type="AlphaFoldDB" id="A0A3G2T1N2"/>
<dbReference type="PANTHER" id="PTHR24221:SF397">
    <property type="entry name" value="ABC TRANSPORTER, ATP-BINDING TRANSMEMBRANE PROTEIN"/>
    <property type="match status" value="1"/>
</dbReference>
<dbReference type="GO" id="GO:0016887">
    <property type="term" value="F:ATP hydrolysis activity"/>
    <property type="evidence" value="ECO:0007669"/>
    <property type="project" value="InterPro"/>
</dbReference>
<organism evidence="12 13">
    <name type="scientific">Acinetobacter wuhouensis</name>
    <dbReference type="NCBI Taxonomy" id="1879050"/>
    <lineage>
        <taxon>Bacteria</taxon>
        <taxon>Pseudomonadati</taxon>
        <taxon>Pseudomonadota</taxon>
        <taxon>Gammaproteobacteria</taxon>
        <taxon>Moraxellales</taxon>
        <taxon>Moraxellaceae</taxon>
        <taxon>Acinetobacter</taxon>
    </lineage>
</organism>
<protein>
    <submittedName>
        <fullName evidence="12">ABC transporter ATP-binding protein</fullName>
    </submittedName>
</protein>
<dbReference type="Gene3D" id="3.40.50.300">
    <property type="entry name" value="P-loop containing nucleotide triphosphate hydrolases"/>
    <property type="match status" value="1"/>
</dbReference>
<feature type="transmembrane region" description="Helical" evidence="9">
    <location>
        <begin position="232"/>
        <end position="262"/>
    </location>
</feature>
<dbReference type="Gene3D" id="1.20.1560.10">
    <property type="entry name" value="ABC transporter type 1, transmembrane domain"/>
    <property type="match status" value="1"/>
</dbReference>
<dbReference type="Pfam" id="PF00005">
    <property type="entry name" value="ABC_tran"/>
    <property type="match status" value="1"/>
</dbReference>
<keyword evidence="6 12" id="KW-0067">ATP-binding</keyword>
<dbReference type="FunFam" id="3.40.50.300:FF:000221">
    <property type="entry name" value="Multidrug ABC transporter ATP-binding protein"/>
    <property type="match status" value="1"/>
</dbReference>
<keyword evidence="7 9" id="KW-1133">Transmembrane helix</keyword>
<dbReference type="InterPro" id="IPR003439">
    <property type="entry name" value="ABC_transporter-like_ATP-bd"/>
</dbReference>
<dbReference type="InterPro" id="IPR003593">
    <property type="entry name" value="AAA+_ATPase"/>
</dbReference>
<evidence type="ECO:0000259" key="10">
    <source>
        <dbReference type="PROSITE" id="PS50893"/>
    </source>
</evidence>
<feature type="transmembrane region" description="Helical" evidence="9">
    <location>
        <begin position="268"/>
        <end position="289"/>
    </location>
</feature>
<gene>
    <name evidence="12" type="ORF">CDG68_08495</name>
</gene>
<evidence type="ECO:0000259" key="11">
    <source>
        <dbReference type="PROSITE" id="PS50929"/>
    </source>
</evidence>
<evidence type="ECO:0000256" key="1">
    <source>
        <dbReference type="ARBA" id="ARBA00004651"/>
    </source>
</evidence>
<keyword evidence="8 9" id="KW-0472">Membrane</keyword>
<evidence type="ECO:0000256" key="5">
    <source>
        <dbReference type="ARBA" id="ARBA00022741"/>
    </source>
</evidence>
<dbReference type="PANTHER" id="PTHR24221">
    <property type="entry name" value="ATP-BINDING CASSETTE SUB-FAMILY B"/>
    <property type="match status" value="1"/>
</dbReference>
<dbReference type="RefSeq" id="WP_087553654.1">
    <property type="nucleotide sequence ID" value="NZ_CP033133.1"/>
</dbReference>
<dbReference type="GO" id="GO:0005524">
    <property type="term" value="F:ATP binding"/>
    <property type="evidence" value="ECO:0007669"/>
    <property type="project" value="UniProtKB-KW"/>
</dbReference>
<keyword evidence="2" id="KW-0813">Transport</keyword>
<evidence type="ECO:0000256" key="2">
    <source>
        <dbReference type="ARBA" id="ARBA00022448"/>
    </source>
</evidence>
<feature type="transmembrane region" description="Helical" evidence="9">
    <location>
        <begin position="20"/>
        <end position="40"/>
    </location>
</feature>
<dbReference type="PROSITE" id="PS50893">
    <property type="entry name" value="ABC_TRANSPORTER_2"/>
    <property type="match status" value="1"/>
</dbReference>
<evidence type="ECO:0000256" key="8">
    <source>
        <dbReference type="ARBA" id="ARBA00023136"/>
    </source>
</evidence>
<dbReference type="SMART" id="SM00382">
    <property type="entry name" value="AAA"/>
    <property type="match status" value="1"/>
</dbReference>
<accession>A0A3G2T1N2</accession>
<evidence type="ECO:0000256" key="9">
    <source>
        <dbReference type="SAM" id="Phobius"/>
    </source>
</evidence>
<dbReference type="GO" id="GO:0005886">
    <property type="term" value="C:plasma membrane"/>
    <property type="evidence" value="ECO:0007669"/>
    <property type="project" value="UniProtKB-SubCell"/>
</dbReference>
<dbReference type="GO" id="GO:0140359">
    <property type="term" value="F:ABC-type transporter activity"/>
    <property type="evidence" value="ECO:0007669"/>
    <property type="project" value="InterPro"/>
</dbReference>
<keyword evidence="3" id="KW-1003">Cell membrane</keyword>
<sequence>MLKQFKLLLGNDVLTLKRYLYLASIYGVICGLMIVLLAFITSQLLNAEMTQIWQYGVILIATIILCWLLRRRVEQAGIAVGITVLERTRQRLGDHVSQLPLGWFSTENQSRFNFVVTQGVMSVAQLPAHVFTPVISSVMMSIVIAFALCAVNGVLGVISLISLPIIFGIFKLNTRLSKRADDLFKQNFADVSQRIIEFVQTQSTLRAFNGTGNSRQFLQQAMHQQQQSGFRLIVLSSISAILNTWAIQFIFAVFLLFIFYGIHSAEYLAWAPTQIFSLMIVLLLSARLIDVLLEAASYSDVLSHARSQLDIIQEIFDAKALAQLDQTEIPQDASVEFQHVSYSYLEPQQLILSNLGFKIPTGTTTALIGESGSGKTTVLRLIARFFDTTQGQIKIGGVDVRALSSEVLNTQISQVFQNNYLFSGSIAENLRIAEPLATDDELLQVLKLVGLESMIQHLADGIDSLVGEGGNRISGGERQRITIARALLKDAPILLIDEATSALDVESQAVISEIIHQLKGKRTIVVVAHQLSTITDADQIIVLEKGKLIEQGTPLELEQKQGAYSRFLKQQRSIQAWHKNHNTLAEV</sequence>
<feature type="transmembrane region" description="Helical" evidence="9">
    <location>
        <begin position="52"/>
        <end position="69"/>
    </location>
</feature>